<dbReference type="InterPro" id="IPR018579">
    <property type="entry name" value="Restrct_endonuc_II_LlaJI"/>
</dbReference>
<dbReference type="AlphaFoldDB" id="A0A1U7M2P4"/>
<comment type="caution">
    <text evidence="1">The sequence shown here is derived from an EMBL/GenBank/DDBJ whole genome shotgun (WGS) entry which is preliminary data.</text>
</comment>
<dbReference type="Pfam" id="PF09563">
    <property type="entry name" value="RE_LlaJI"/>
    <property type="match status" value="1"/>
</dbReference>
<reference evidence="1 2" key="1">
    <citation type="submission" date="2016-02" db="EMBL/GenBank/DDBJ databases">
        <title>Genome sequence of Tissierella creatinophila DSM 6911.</title>
        <authorList>
            <person name="Poehlein A."/>
            <person name="Daniel R."/>
        </authorList>
    </citation>
    <scope>NUCLEOTIDE SEQUENCE [LARGE SCALE GENOMIC DNA]</scope>
    <source>
        <strain evidence="1 2">DSM 6911</strain>
    </source>
</reference>
<dbReference type="RefSeq" id="WP_075728354.1">
    <property type="nucleotide sequence ID" value="NZ_LTDM01000065.1"/>
</dbReference>
<sequence>MEISTELLKSKCHVNTNEEGDRFVGIKADSENAMVYFPMGYQLPDTEHERRRDILHLISVLSEFTVRNDRVLHMKKFEAPQSVDFPVNAYMEVINYYLEQRSYYTEKEPIYKTSDRGNTDWAKTIRQQKPLLQANNSPIYLKQTVRDSTPNDRNLITQIHKYCVYESFQKLGWLFTPNLPPKPDFPIDIKRFLIELNDKLGKTNNDKDKRLFTSMIAMLKYIDEETNKRQFYFGTDSFEYVWEKLIDRVFGVSNKNSYFPKATWHLKKGKTRTFEALRPDTIMVCNNKIYVLDAKYYRYGLTGEPMHLPEGRSIHKQITYGEYISINNKFKDENGNNPTVYNAFLMPYNSRENIFDLSGIFENCGESTGEWKGHDNTFEHVQGILVDINYLMHHYTGNHSKKIIALADSIERALTENGGNLPIEAEISVSVGSDY</sequence>
<name>A0A1U7M2P4_TISCR</name>
<proteinExistence type="predicted"/>
<gene>
    <name evidence="1" type="primary">ydjA</name>
    <name evidence="1" type="ORF">TICRE_23800</name>
</gene>
<dbReference type="EC" id="3.1.21.4" evidence="1"/>
<accession>A0A1U7M2P4</accession>
<dbReference type="EMBL" id="LTDM01000065">
    <property type="protein sequence ID" value="OLS01556.1"/>
    <property type="molecule type" value="Genomic_DNA"/>
</dbReference>
<evidence type="ECO:0000313" key="1">
    <source>
        <dbReference type="EMBL" id="OLS01556.1"/>
    </source>
</evidence>
<protein>
    <submittedName>
        <fullName evidence="1">Type-2 restriction enzyme BsuMI component YdjA</fullName>
        <ecNumber evidence="1">3.1.21.4</ecNumber>
    </submittedName>
</protein>
<evidence type="ECO:0000313" key="2">
    <source>
        <dbReference type="Proteomes" id="UP000186112"/>
    </source>
</evidence>
<keyword evidence="2" id="KW-1185">Reference proteome</keyword>
<organism evidence="1 2">
    <name type="scientific">Tissierella creatinophila DSM 6911</name>
    <dbReference type="NCBI Taxonomy" id="1123403"/>
    <lineage>
        <taxon>Bacteria</taxon>
        <taxon>Bacillati</taxon>
        <taxon>Bacillota</taxon>
        <taxon>Tissierellia</taxon>
        <taxon>Tissierellales</taxon>
        <taxon>Tissierellaceae</taxon>
        <taxon>Tissierella</taxon>
    </lineage>
</organism>
<keyword evidence="1" id="KW-0378">Hydrolase</keyword>
<dbReference type="OrthoDB" id="9762266at2"/>
<dbReference type="GO" id="GO:0009036">
    <property type="term" value="F:type II site-specific deoxyribonuclease activity"/>
    <property type="evidence" value="ECO:0007669"/>
    <property type="project" value="UniProtKB-EC"/>
</dbReference>
<dbReference type="Proteomes" id="UP000186112">
    <property type="component" value="Unassembled WGS sequence"/>
</dbReference>